<dbReference type="EMBL" id="OIVN01003168">
    <property type="protein sequence ID" value="SPD09265.1"/>
    <property type="molecule type" value="Genomic_DNA"/>
</dbReference>
<feature type="transmembrane region" description="Helical" evidence="1">
    <location>
        <begin position="131"/>
        <end position="151"/>
    </location>
</feature>
<dbReference type="AlphaFoldDB" id="A0A2N9HBK4"/>
<evidence type="ECO:0000313" key="2">
    <source>
        <dbReference type="EMBL" id="SPD09265.1"/>
    </source>
</evidence>
<keyword evidence="1" id="KW-1133">Transmembrane helix</keyword>
<name>A0A2N9HBK4_FAGSY</name>
<keyword evidence="1" id="KW-0472">Membrane</keyword>
<reference evidence="2" key="1">
    <citation type="submission" date="2018-02" db="EMBL/GenBank/DDBJ databases">
        <authorList>
            <person name="Cohen D.B."/>
            <person name="Kent A.D."/>
        </authorList>
    </citation>
    <scope>NUCLEOTIDE SEQUENCE</scope>
</reference>
<protein>
    <submittedName>
        <fullName evidence="2">Uncharacterized protein</fullName>
    </submittedName>
</protein>
<gene>
    <name evidence="2" type="ORF">FSB_LOCUS37147</name>
</gene>
<evidence type="ECO:0000256" key="1">
    <source>
        <dbReference type="SAM" id="Phobius"/>
    </source>
</evidence>
<sequence length="156" mass="17754">MGLFSGFAVDVRAQWIRDFFYGNAQVHGGQRLGGADLILGSRWVAGWVAVGLGRPVEDLVVAGFWSISKICWVVPFHFNLRKCQIVKIWREGLWVVVVDMEVVERDMEAVELQTVQVHTKMEMVQLPKEESYLQLMGMLVLIIVMHPTYLIHGSLQ</sequence>
<accession>A0A2N9HBK4</accession>
<organism evidence="2">
    <name type="scientific">Fagus sylvatica</name>
    <name type="common">Beechnut</name>
    <dbReference type="NCBI Taxonomy" id="28930"/>
    <lineage>
        <taxon>Eukaryota</taxon>
        <taxon>Viridiplantae</taxon>
        <taxon>Streptophyta</taxon>
        <taxon>Embryophyta</taxon>
        <taxon>Tracheophyta</taxon>
        <taxon>Spermatophyta</taxon>
        <taxon>Magnoliopsida</taxon>
        <taxon>eudicotyledons</taxon>
        <taxon>Gunneridae</taxon>
        <taxon>Pentapetalae</taxon>
        <taxon>rosids</taxon>
        <taxon>fabids</taxon>
        <taxon>Fagales</taxon>
        <taxon>Fagaceae</taxon>
        <taxon>Fagus</taxon>
    </lineage>
</organism>
<proteinExistence type="predicted"/>
<keyword evidence="1" id="KW-0812">Transmembrane</keyword>